<evidence type="ECO:0000313" key="7">
    <source>
        <dbReference type="Proteomes" id="UP000245845"/>
    </source>
</evidence>
<dbReference type="PROSITE" id="PS50005">
    <property type="entry name" value="TPR"/>
    <property type="match status" value="1"/>
</dbReference>
<comment type="caution">
    <text evidence="6">The sequence shown here is derived from an EMBL/GenBank/DDBJ whole genome shotgun (WGS) entry which is preliminary data.</text>
</comment>
<reference evidence="6 7" key="1">
    <citation type="submission" date="2018-05" db="EMBL/GenBank/DDBJ databases">
        <title>The Hungate 1000. A catalogue of reference genomes from the rumen microbiome.</title>
        <authorList>
            <person name="Kelly W."/>
        </authorList>
    </citation>
    <scope>NUCLEOTIDE SEQUENCE [LARGE SCALE GENOMIC DNA]</scope>
    <source>
        <strain evidence="6 7">NLAE-zl-C242</strain>
    </source>
</reference>
<proteinExistence type="predicted"/>
<dbReference type="AlphaFoldDB" id="A0A2Y9BH43"/>
<feature type="region of interest" description="Disordered" evidence="2">
    <location>
        <begin position="87"/>
        <end position="156"/>
    </location>
</feature>
<dbReference type="Pfam" id="PF14559">
    <property type="entry name" value="TPR_19"/>
    <property type="match status" value="1"/>
</dbReference>
<dbReference type="Proteomes" id="UP000245845">
    <property type="component" value="Unassembled WGS sequence"/>
</dbReference>
<feature type="transmembrane region" description="Helical" evidence="3">
    <location>
        <begin position="173"/>
        <end position="192"/>
    </location>
</feature>
<keyword evidence="3" id="KW-0472">Membrane</keyword>
<dbReference type="InterPro" id="IPR011990">
    <property type="entry name" value="TPR-like_helical_dom_sf"/>
</dbReference>
<dbReference type="Gene3D" id="1.25.40.10">
    <property type="entry name" value="Tetratricopeptide repeat domain"/>
    <property type="match status" value="1"/>
</dbReference>
<dbReference type="OrthoDB" id="9802197at2"/>
<protein>
    <submittedName>
        <fullName evidence="6">Tetratricopeptide repeat protein</fullName>
    </submittedName>
</protein>
<feature type="compositionally biased region" description="Polar residues" evidence="2">
    <location>
        <begin position="91"/>
        <end position="146"/>
    </location>
</feature>
<organism evidence="6 7">
    <name type="scientific">Faecalicatena orotica</name>
    <dbReference type="NCBI Taxonomy" id="1544"/>
    <lineage>
        <taxon>Bacteria</taxon>
        <taxon>Bacillati</taxon>
        <taxon>Bacillota</taxon>
        <taxon>Clostridia</taxon>
        <taxon>Lachnospirales</taxon>
        <taxon>Lachnospiraceae</taxon>
        <taxon>Faecalicatena</taxon>
    </lineage>
</organism>
<dbReference type="InterPro" id="IPR059177">
    <property type="entry name" value="GH29D-like_dom"/>
</dbReference>
<dbReference type="Pfam" id="PF13290">
    <property type="entry name" value="CHB_HEX_C_1"/>
    <property type="match status" value="2"/>
</dbReference>
<dbReference type="InterPro" id="IPR026870">
    <property type="entry name" value="Zinc_ribbon_dom"/>
</dbReference>
<keyword evidence="1" id="KW-0802">TPR repeat</keyword>
<evidence type="ECO:0000313" key="6">
    <source>
        <dbReference type="EMBL" id="PWJ30793.1"/>
    </source>
</evidence>
<feature type="domain" description="GH29D-like beta-sandwich" evidence="5">
    <location>
        <begin position="394"/>
        <end position="458"/>
    </location>
</feature>
<dbReference type="EMBL" id="QGDL01000003">
    <property type="protein sequence ID" value="PWJ30793.1"/>
    <property type="molecule type" value="Genomic_DNA"/>
</dbReference>
<dbReference type="RefSeq" id="WP_109730423.1">
    <property type="nucleotide sequence ID" value="NZ_BAAACK010000004.1"/>
</dbReference>
<evidence type="ECO:0000256" key="3">
    <source>
        <dbReference type="SAM" id="Phobius"/>
    </source>
</evidence>
<sequence length="473" mass="53125">MRCTNCGAMIPDDMLYCPECGMEVQIVPDYNPLEDVLAQEVKGSIEDATRQIRTDDIRRYRREGSREYSNSTRVLSQGELDEIRAKRNAAMRQSRQAGRNTAGNQRQTGRNTTGNIRQTGRGTTGNMRQTRPDTSSIRRQTTGNLRQRSEAEEKRRQQIARKKRLAKKRRQRALIIILLLIILGGVLGFAYYQNSYEGQIRKGNQALQSSDYSLAETYYNKAISKNNKKAEAYTGLSKVYIQQDDLEAAETVFLTAIGSQPSNVEIYKAAISFYVDTKQLIKVSELLDDCEYDEVLDGVRDYVSTEPEFSLEEGTYEEVQQVTLSTDNGTIYYTDDGSEPDTSSKKYTEPILLNKEGTNVIKAITVNKKKIPSLTASKTYVIELPIEDAPSVTPSTGQYESAGQITITVPEGYTAYYTMDNTDPTDPAVSAEEYTGPIDMPEGQTMFSAVLKNNNSGKYTQVTKRNYVLEISE</sequence>
<keyword evidence="3" id="KW-0812">Transmembrane</keyword>
<evidence type="ECO:0000256" key="2">
    <source>
        <dbReference type="SAM" id="MobiDB-lite"/>
    </source>
</evidence>
<evidence type="ECO:0000259" key="4">
    <source>
        <dbReference type="Pfam" id="PF13240"/>
    </source>
</evidence>
<evidence type="ECO:0000256" key="1">
    <source>
        <dbReference type="PROSITE-ProRule" id="PRU00339"/>
    </source>
</evidence>
<dbReference type="SMART" id="SM00028">
    <property type="entry name" value="TPR"/>
    <property type="match status" value="2"/>
</dbReference>
<feature type="repeat" description="TPR" evidence="1">
    <location>
        <begin position="230"/>
        <end position="263"/>
    </location>
</feature>
<feature type="compositionally biased region" description="Basic and acidic residues" evidence="2">
    <location>
        <begin position="147"/>
        <end position="156"/>
    </location>
</feature>
<gene>
    <name evidence="6" type="ORF">A8806_103197</name>
</gene>
<feature type="domain" description="Zinc-ribbon" evidence="4">
    <location>
        <begin position="3"/>
        <end position="23"/>
    </location>
</feature>
<dbReference type="Pfam" id="PF13240">
    <property type="entry name" value="Zn_Ribbon_1"/>
    <property type="match status" value="1"/>
</dbReference>
<keyword evidence="7" id="KW-1185">Reference proteome</keyword>
<accession>A0A2Y9BH43</accession>
<dbReference type="SUPFAM" id="SSF48452">
    <property type="entry name" value="TPR-like"/>
    <property type="match status" value="1"/>
</dbReference>
<keyword evidence="3" id="KW-1133">Transmembrane helix</keyword>
<dbReference type="InterPro" id="IPR019734">
    <property type="entry name" value="TPR_rpt"/>
</dbReference>
<evidence type="ECO:0000259" key="5">
    <source>
        <dbReference type="Pfam" id="PF13290"/>
    </source>
</evidence>
<name>A0A2Y9BH43_9FIRM</name>
<feature type="domain" description="GH29D-like beta-sandwich" evidence="5">
    <location>
        <begin position="312"/>
        <end position="373"/>
    </location>
</feature>